<name>A0ACB8USL4_9EURO</name>
<organism evidence="1">
    <name type="scientific">Ophidiomyces ophidiicola</name>
    <dbReference type="NCBI Taxonomy" id="1387563"/>
    <lineage>
        <taxon>Eukaryota</taxon>
        <taxon>Fungi</taxon>
        <taxon>Dikarya</taxon>
        <taxon>Ascomycota</taxon>
        <taxon>Pezizomycotina</taxon>
        <taxon>Eurotiomycetes</taxon>
        <taxon>Eurotiomycetidae</taxon>
        <taxon>Onygenales</taxon>
        <taxon>Onygenaceae</taxon>
        <taxon>Ophidiomyces</taxon>
    </lineage>
</organism>
<accession>A0ACB8USL4</accession>
<sequence>MPARLSIQRPSPTTVLFNVSNVPYRSTIASKLLFCLEVLLRVFIFSTVLLIDAAKLRTYAFYRDGTVPWTKVWSSSVGMLACQIADRHLWQVIAPASAVLLYLMVRKGYTEESLLVIRGLGVQTSSSAATYFMSATTRFIPTAQVQDIVIHEAFRNFEVRFYLVIIVEGESEAIVVFPKLLPRRNILEDAWKGTRKCLYEPSS</sequence>
<reference evidence="1" key="1">
    <citation type="journal article" date="2022" name="bioRxiv">
        <title>Population genetic analysis of Ophidiomyces ophidiicola, the causative agent of snake fungal disease, indicates recent introductions to the USA.</title>
        <authorList>
            <person name="Ladner J.T."/>
            <person name="Palmer J.M."/>
            <person name="Ettinger C.L."/>
            <person name="Stajich J.E."/>
            <person name="Farrell T.M."/>
            <person name="Glorioso B.M."/>
            <person name="Lawson B."/>
            <person name="Price S.J."/>
            <person name="Stengle A.G."/>
            <person name="Grear D.A."/>
            <person name="Lorch J.M."/>
        </authorList>
    </citation>
    <scope>NUCLEOTIDE SEQUENCE</scope>
    <source>
        <strain evidence="1">NWHC 24266-5</strain>
    </source>
</reference>
<gene>
    <name evidence="1" type="ORF">LOY88_005851</name>
</gene>
<protein>
    <submittedName>
        <fullName evidence="1">Uncharacterized protein</fullName>
    </submittedName>
</protein>
<comment type="caution">
    <text evidence="1">The sequence shown here is derived from an EMBL/GenBank/DDBJ whole genome shotgun (WGS) entry which is preliminary data.</text>
</comment>
<proteinExistence type="predicted"/>
<evidence type="ECO:0000313" key="1">
    <source>
        <dbReference type="EMBL" id="KAI2382629.1"/>
    </source>
</evidence>
<dbReference type="EMBL" id="JALBCA010000115">
    <property type="protein sequence ID" value="KAI2382629.1"/>
    <property type="molecule type" value="Genomic_DNA"/>
</dbReference>